<keyword evidence="10 13" id="KW-0408">Iron</keyword>
<keyword evidence="12" id="KW-0472">Membrane</keyword>
<evidence type="ECO:0000313" key="15">
    <source>
        <dbReference type="EMBL" id="KTB29205.1"/>
    </source>
</evidence>
<feature type="signal peptide" evidence="14">
    <location>
        <begin position="1"/>
        <end position="19"/>
    </location>
</feature>
<evidence type="ECO:0000313" key="16">
    <source>
        <dbReference type="Proteomes" id="UP000054988"/>
    </source>
</evidence>
<evidence type="ECO:0000256" key="11">
    <source>
        <dbReference type="ARBA" id="ARBA00023033"/>
    </source>
</evidence>
<evidence type="ECO:0000256" key="1">
    <source>
        <dbReference type="ARBA" id="ARBA00001971"/>
    </source>
</evidence>
<comment type="cofactor">
    <cofactor evidence="1 13">
        <name>heme</name>
        <dbReference type="ChEBI" id="CHEBI:30413"/>
    </cofactor>
</comment>
<keyword evidence="7 13" id="KW-0479">Metal-binding</keyword>
<name>A0A0W0EYU3_MONRR</name>
<dbReference type="EMBL" id="LATX01002444">
    <property type="protein sequence ID" value="KTB29205.1"/>
    <property type="molecule type" value="Genomic_DNA"/>
</dbReference>
<dbReference type="SUPFAM" id="SSF48264">
    <property type="entry name" value="Cytochrome P450"/>
    <property type="match status" value="1"/>
</dbReference>
<feature type="binding site" description="axial binding residue" evidence="13">
    <location>
        <position position="475"/>
    </location>
    <ligand>
        <name>heme</name>
        <dbReference type="ChEBI" id="CHEBI:30413"/>
    </ligand>
    <ligandPart>
        <name>Fe</name>
        <dbReference type="ChEBI" id="CHEBI:18248"/>
    </ligandPart>
</feature>
<comment type="similarity">
    <text evidence="4">Belongs to the cytochrome P450 family.</text>
</comment>
<keyword evidence="9" id="KW-0560">Oxidoreductase</keyword>
<evidence type="ECO:0000256" key="13">
    <source>
        <dbReference type="PIRSR" id="PIRSR602403-1"/>
    </source>
</evidence>
<evidence type="ECO:0008006" key="17">
    <source>
        <dbReference type="Google" id="ProtNLM"/>
    </source>
</evidence>
<evidence type="ECO:0000256" key="5">
    <source>
        <dbReference type="ARBA" id="ARBA00022617"/>
    </source>
</evidence>
<dbReference type="GO" id="GO:0020037">
    <property type="term" value="F:heme binding"/>
    <property type="evidence" value="ECO:0007669"/>
    <property type="project" value="InterPro"/>
</dbReference>
<accession>A0A0W0EYU3</accession>
<protein>
    <recommendedName>
        <fullName evidence="17">Cytochrome p450</fullName>
    </recommendedName>
</protein>
<dbReference type="GO" id="GO:0005506">
    <property type="term" value="F:iron ion binding"/>
    <property type="evidence" value="ECO:0007669"/>
    <property type="project" value="InterPro"/>
</dbReference>
<sequence>MLNWIPVALFIFYVVLFHSRRRKDGVAALSGPSYISWVHGNLANLVFSQRYGDYEFDWQKKYGRAYRVRGCVGENRLMVADPVGLKSIFQNPDVFIPVPMQRTGSWILGGPHSIFYVFEHDHKRIRNVFNTAFTPSRLRALVPSMQTVSRKVAEYWESLCSESTGAQAVGVVDIYKTLQQLTLETVGECIMGYQFNGIGNDDHPVARNLFNILTLTAYKSRDDLVVSRIVSLLPEVALQYLLLNSSNEASRALFRFKNIMAPFSNELVANKIKNQELGLESSDLLSIVVSENQKLHPPAKLIDPEIASQVAAILIAGQDTTGNTLAWAFYELARHPQWQDKIREEIVESRSRVGELTYAELEAMPCLNAYLKEILRFYPGVPYDERIAATDTVLPLSKPVRDVDGQEVSEIVVLKGQMILCGLASYNRNEEIWGDDADTFDPSRWLKDGSATKMKSAGLGPYANLSTFFGGSHACIGWRFSLLEMQVIIAELLLKFRFDLVEGVEIRPIVRNTLLPATMKDDHPQVPLKLTLIE</sequence>
<evidence type="ECO:0000256" key="10">
    <source>
        <dbReference type="ARBA" id="ARBA00023004"/>
    </source>
</evidence>
<reference evidence="15 16" key="1">
    <citation type="submission" date="2015-12" db="EMBL/GenBank/DDBJ databases">
        <title>Draft genome sequence of Moniliophthora roreri, the causal agent of frosty pod rot of cacao.</title>
        <authorList>
            <person name="Aime M.C."/>
            <person name="Diaz-Valderrama J.R."/>
            <person name="Kijpornyongpan T."/>
            <person name="Phillips-Mora W."/>
        </authorList>
    </citation>
    <scope>NUCLEOTIDE SEQUENCE [LARGE SCALE GENOMIC DNA]</scope>
    <source>
        <strain evidence="15 16">MCA 2952</strain>
    </source>
</reference>
<dbReference type="InterPro" id="IPR001128">
    <property type="entry name" value="Cyt_P450"/>
</dbReference>
<dbReference type="PANTHER" id="PTHR24305:SF166">
    <property type="entry name" value="CYTOCHROME P450 12A4, MITOCHONDRIAL-RELATED"/>
    <property type="match status" value="1"/>
</dbReference>
<dbReference type="Pfam" id="PF00067">
    <property type="entry name" value="p450"/>
    <property type="match status" value="1"/>
</dbReference>
<dbReference type="Proteomes" id="UP000054988">
    <property type="component" value="Unassembled WGS sequence"/>
</dbReference>
<keyword evidence="11" id="KW-0503">Monooxygenase</keyword>
<dbReference type="PRINTS" id="PR00385">
    <property type="entry name" value="P450"/>
</dbReference>
<dbReference type="PANTHER" id="PTHR24305">
    <property type="entry name" value="CYTOCHROME P450"/>
    <property type="match status" value="1"/>
</dbReference>
<gene>
    <name evidence="15" type="ORF">WG66_18220</name>
</gene>
<proteinExistence type="inferred from homology"/>
<evidence type="ECO:0000256" key="8">
    <source>
        <dbReference type="ARBA" id="ARBA00022989"/>
    </source>
</evidence>
<evidence type="ECO:0000256" key="12">
    <source>
        <dbReference type="ARBA" id="ARBA00023136"/>
    </source>
</evidence>
<evidence type="ECO:0000256" key="6">
    <source>
        <dbReference type="ARBA" id="ARBA00022692"/>
    </source>
</evidence>
<evidence type="ECO:0000256" key="4">
    <source>
        <dbReference type="ARBA" id="ARBA00010617"/>
    </source>
</evidence>
<evidence type="ECO:0000256" key="9">
    <source>
        <dbReference type="ARBA" id="ARBA00023002"/>
    </source>
</evidence>
<dbReference type="InterPro" id="IPR050121">
    <property type="entry name" value="Cytochrome_P450_monoxygenase"/>
</dbReference>
<dbReference type="InterPro" id="IPR036396">
    <property type="entry name" value="Cyt_P450_sf"/>
</dbReference>
<keyword evidence="8" id="KW-1133">Transmembrane helix</keyword>
<comment type="caution">
    <text evidence="15">The sequence shown here is derived from an EMBL/GenBank/DDBJ whole genome shotgun (WGS) entry which is preliminary data.</text>
</comment>
<dbReference type="PRINTS" id="PR00465">
    <property type="entry name" value="EP450IV"/>
</dbReference>
<dbReference type="AlphaFoldDB" id="A0A0W0EYU3"/>
<evidence type="ECO:0000256" key="2">
    <source>
        <dbReference type="ARBA" id="ARBA00004370"/>
    </source>
</evidence>
<dbReference type="InterPro" id="IPR002403">
    <property type="entry name" value="Cyt_P450_E_grp-IV"/>
</dbReference>
<dbReference type="Gene3D" id="1.10.630.10">
    <property type="entry name" value="Cytochrome P450"/>
    <property type="match status" value="1"/>
</dbReference>
<keyword evidence="5 13" id="KW-0349">Heme</keyword>
<evidence type="ECO:0000256" key="7">
    <source>
        <dbReference type="ARBA" id="ARBA00022723"/>
    </source>
</evidence>
<dbReference type="GO" id="GO:0016020">
    <property type="term" value="C:membrane"/>
    <property type="evidence" value="ECO:0007669"/>
    <property type="project" value="UniProtKB-SubCell"/>
</dbReference>
<evidence type="ECO:0000256" key="3">
    <source>
        <dbReference type="ARBA" id="ARBA00004721"/>
    </source>
</evidence>
<organism evidence="15 16">
    <name type="scientific">Moniliophthora roreri</name>
    <name type="common">Frosty pod rot fungus</name>
    <name type="synonym">Monilia roreri</name>
    <dbReference type="NCBI Taxonomy" id="221103"/>
    <lineage>
        <taxon>Eukaryota</taxon>
        <taxon>Fungi</taxon>
        <taxon>Dikarya</taxon>
        <taxon>Basidiomycota</taxon>
        <taxon>Agaricomycotina</taxon>
        <taxon>Agaricomycetes</taxon>
        <taxon>Agaricomycetidae</taxon>
        <taxon>Agaricales</taxon>
        <taxon>Marasmiineae</taxon>
        <taxon>Marasmiaceae</taxon>
        <taxon>Moniliophthora</taxon>
    </lineage>
</organism>
<comment type="subcellular location">
    <subcellularLocation>
        <location evidence="2">Membrane</location>
    </subcellularLocation>
</comment>
<comment type="pathway">
    <text evidence="3">Secondary metabolite biosynthesis; terpenoid biosynthesis.</text>
</comment>
<dbReference type="GO" id="GO:0004497">
    <property type="term" value="F:monooxygenase activity"/>
    <property type="evidence" value="ECO:0007669"/>
    <property type="project" value="UniProtKB-KW"/>
</dbReference>
<dbReference type="GO" id="GO:0016705">
    <property type="term" value="F:oxidoreductase activity, acting on paired donors, with incorporation or reduction of molecular oxygen"/>
    <property type="evidence" value="ECO:0007669"/>
    <property type="project" value="InterPro"/>
</dbReference>
<keyword evidence="6" id="KW-0812">Transmembrane</keyword>
<evidence type="ECO:0000256" key="14">
    <source>
        <dbReference type="SAM" id="SignalP"/>
    </source>
</evidence>
<feature type="chain" id="PRO_5006901212" description="Cytochrome p450" evidence="14">
    <location>
        <begin position="20"/>
        <end position="534"/>
    </location>
</feature>
<keyword evidence="14" id="KW-0732">Signal</keyword>